<dbReference type="InterPro" id="IPR014001">
    <property type="entry name" value="Helicase_ATP-bd"/>
</dbReference>
<dbReference type="PANTHER" id="PTHR47960">
    <property type="entry name" value="DEAD-BOX ATP-DEPENDENT RNA HELICASE 50"/>
    <property type="match status" value="1"/>
</dbReference>
<reference evidence="8 9" key="1">
    <citation type="submission" date="2015-08" db="EMBL/GenBank/DDBJ databases">
        <title>Whole genome sequence of Flavobacterium akiainvivens IK-1T, from decaying Wikstroemia oahuensis, an endemic Hawaiian shrub.</title>
        <authorList>
            <person name="Wan X."/>
            <person name="Hou S."/>
            <person name="Saito J."/>
            <person name="Donachie S."/>
        </authorList>
    </citation>
    <scope>NUCLEOTIDE SEQUENCE [LARGE SCALE GENOMIC DNA]</scope>
    <source>
        <strain evidence="8 9">IK-1</strain>
    </source>
</reference>
<sequence length="218" mass="25011">MKLKKINPNLQKALEEQGFTEPTELQRDSFGSVKSGADCVIAGPQEEGKSTAIVINVIQRLEKAVLIAPRALIMVQDKEKMLEMMEIFRQLGQYTDLRVYGVHDKTDLDNDKNQISVGIDVLIGTPNRLNEMFSTAGYDVNQLKMFIVDDTETMLRNRLEPKIFRLSDSIGKTQRLFFTDIITERVELLADRIMVEPLFLELDDEEDFDENFDEESED</sequence>
<dbReference type="RefSeq" id="WP_054407727.1">
    <property type="nucleotide sequence ID" value="NZ_FOYA01000001.1"/>
</dbReference>
<keyword evidence="9" id="KW-1185">Reference proteome</keyword>
<evidence type="ECO:0000313" key="9">
    <source>
        <dbReference type="Proteomes" id="UP000037755"/>
    </source>
</evidence>
<dbReference type="AlphaFoldDB" id="A0A0M8MHB4"/>
<evidence type="ECO:0000313" key="8">
    <source>
        <dbReference type="EMBL" id="KOS06231.1"/>
    </source>
</evidence>
<keyword evidence="3" id="KW-0347">Helicase</keyword>
<accession>A0A0M8MHB4</accession>
<dbReference type="GO" id="GO:0003676">
    <property type="term" value="F:nucleic acid binding"/>
    <property type="evidence" value="ECO:0007669"/>
    <property type="project" value="InterPro"/>
</dbReference>
<proteinExistence type="predicted"/>
<dbReference type="GO" id="GO:0016787">
    <property type="term" value="F:hydrolase activity"/>
    <property type="evidence" value="ECO:0007669"/>
    <property type="project" value="UniProtKB-KW"/>
</dbReference>
<evidence type="ECO:0000256" key="2">
    <source>
        <dbReference type="ARBA" id="ARBA00022801"/>
    </source>
</evidence>
<dbReference type="SUPFAM" id="SSF52540">
    <property type="entry name" value="P-loop containing nucleoside triphosphate hydrolases"/>
    <property type="match status" value="1"/>
</dbReference>
<evidence type="ECO:0000259" key="7">
    <source>
        <dbReference type="PROSITE" id="PS51195"/>
    </source>
</evidence>
<dbReference type="PATRIC" id="fig|1202724.3.peg.1961"/>
<evidence type="ECO:0000259" key="6">
    <source>
        <dbReference type="PROSITE" id="PS51192"/>
    </source>
</evidence>
<dbReference type="Pfam" id="PF00270">
    <property type="entry name" value="DEAD"/>
    <property type="match status" value="1"/>
</dbReference>
<dbReference type="InterPro" id="IPR014014">
    <property type="entry name" value="RNA_helicase_DEAD_Q_motif"/>
</dbReference>
<dbReference type="EMBL" id="LIYD01000005">
    <property type="protein sequence ID" value="KOS06231.1"/>
    <property type="molecule type" value="Genomic_DNA"/>
</dbReference>
<gene>
    <name evidence="8" type="ORF">AM493_09450</name>
</gene>
<comment type="caution">
    <text evidence="8">The sequence shown here is derived from an EMBL/GenBank/DDBJ whole genome shotgun (WGS) entry which is preliminary data.</text>
</comment>
<feature type="short sequence motif" description="Q motif" evidence="5">
    <location>
        <begin position="1"/>
        <end position="27"/>
    </location>
</feature>
<protein>
    <recommendedName>
        <fullName evidence="10">RNA helicase</fullName>
    </recommendedName>
</protein>
<evidence type="ECO:0008006" key="10">
    <source>
        <dbReference type="Google" id="ProtNLM"/>
    </source>
</evidence>
<feature type="domain" description="DEAD-box RNA helicase Q" evidence="7">
    <location>
        <begin position="1"/>
        <end position="27"/>
    </location>
</feature>
<evidence type="ECO:0000256" key="3">
    <source>
        <dbReference type="ARBA" id="ARBA00022806"/>
    </source>
</evidence>
<keyword evidence="1" id="KW-0547">Nucleotide-binding</keyword>
<dbReference type="OrthoDB" id="1118340at2"/>
<name>A0A0M8MHB4_9FLAO</name>
<keyword evidence="4" id="KW-0067">ATP-binding</keyword>
<dbReference type="GO" id="GO:0005524">
    <property type="term" value="F:ATP binding"/>
    <property type="evidence" value="ECO:0007669"/>
    <property type="project" value="UniProtKB-KW"/>
</dbReference>
<dbReference type="PROSITE" id="PS51192">
    <property type="entry name" value="HELICASE_ATP_BIND_1"/>
    <property type="match status" value="1"/>
</dbReference>
<organism evidence="8 9">
    <name type="scientific">Flavobacterium akiainvivens</name>
    <dbReference type="NCBI Taxonomy" id="1202724"/>
    <lineage>
        <taxon>Bacteria</taxon>
        <taxon>Pseudomonadati</taxon>
        <taxon>Bacteroidota</taxon>
        <taxon>Flavobacteriia</taxon>
        <taxon>Flavobacteriales</taxon>
        <taxon>Flavobacteriaceae</taxon>
        <taxon>Flavobacterium</taxon>
    </lineage>
</organism>
<dbReference type="Gene3D" id="3.40.50.300">
    <property type="entry name" value="P-loop containing nucleotide triphosphate hydrolases"/>
    <property type="match status" value="1"/>
</dbReference>
<dbReference type="SMART" id="SM00487">
    <property type="entry name" value="DEXDc"/>
    <property type="match status" value="1"/>
</dbReference>
<dbReference type="InterPro" id="IPR027417">
    <property type="entry name" value="P-loop_NTPase"/>
</dbReference>
<evidence type="ECO:0000256" key="1">
    <source>
        <dbReference type="ARBA" id="ARBA00022741"/>
    </source>
</evidence>
<dbReference type="InterPro" id="IPR011545">
    <property type="entry name" value="DEAD/DEAH_box_helicase_dom"/>
</dbReference>
<dbReference type="STRING" id="1202724.AM493_09450"/>
<evidence type="ECO:0000256" key="5">
    <source>
        <dbReference type="PROSITE-ProRule" id="PRU00552"/>
    </source>
</evidence>
<evidence type="ECO:0000256" key="4">
    <source>
        <dbReference type="ARBA" id="ARBA00022840"/>
    </source>
</evidence>
<dbReference type="Proteomes" id="UP000037755">
    <property type="component" value="Unassembled WGS sequence"/>
</dbReference>
<dbReference type="GO" id="GO:0003724">
    <property type="term" value="F:RNA helicase activity"/>
    <property type="evidence" value="ECO:0007669"/>
    <property type="project" value="InterPro"/>
</dbReference>
<dbReference type="PROSITE" id="PS51195">
    <property type="entry name" value="Q_MOTIF"/>
    <property type="match status" value="1"/>
</dbReference>
<keyword evidence="2" id="KW-0378">Hydrolase</keyword>
<feature type="domain" description="Helicase ATP-binding" evidence="6">
    <location>
        <begin position="30"/>
        <end position="200"/>
    </location>
</feature>